<dbReference type="InterPro" id="IPR005467">
    <property type="entry name" value="His_kinase_dom"/>
</dbReference>
<evidence type="ECO:0000256" key="3">
    <source>
        <dbReference type="ARBA" id="ARBA00022679"/>
    </source>
</evidence>
<feature type="transmembrane region" description="Helical" evidence="8">
    <location>
        <begin position="127"/>
        <end position="149"/>
    </location>
</feature>
<evidence type="ECO:0000256" key="7">
    <source>
        <dbReference type="ARBA" id="ARBA00023012"/>
    </source>
</evidence>
<keyword evidence="11" id="KW-1185">Reference proteome</keyword>
<keyword evidence="4" id="KW-0547">Nucleotide-binding</keyword>
<dbReference type="GO" id="GO:0016301">
    <property type="term" value="F:kinase activity"/>
    <property type="evidence" value="ECO:0007669"/>
    <property type="project" value="UniProtKB-KW"/>
</dbReference>
<evidence type="ECO:0000256" key="4">
    <source>
        <dbReference type="ARBA" id="ARBA00022741"/>
    </source>
</evidence>
<dbReference type="PROSITE" id="PS50109">
    <property type="entry name" value="HIS_KIN"/>
    <property type="match status" value="1"/>
</dbReference>
<feature type="transmembrane region" description="Helical" evidence="8">
    <location>
        <begin position="194"/>
        <end position="221"/>
    </location>
</feature>
<evidence type="ECO:0000256" key="6">
    <source>
        <dbReference type="ARBA" id="ARBA00022840"/>
    </source>
</evidence>
<feature type="transmembrane region" description="Helical" evidence="8">
    <location>
        <begin position="102"/>
        <end position="121"/>
    </location>
</feature>
<evidence type="ECO:0000313" key="10">
    <source>
        <dbReference type="EMBL" id="MBP1989100.1"/>
    </source>
</evidence>
<keyword evidence="8" id="KW-1133">Transmembrane helix</keyword>
<comment type="caution">
    <text evidence="10">The sequence shown here is derived from an EMBL/GenBank/DDBJ whole genome shotgun (WGS) entry which is preliminary data.</text>
</comment>
<feature type="transmembrane region" description="Helical" evidence="8">
    <location>
        <begin position="6"/>
        <end position="23"/>
    </location>
</feature>
<accession>A0ABS4ING4</accession>
<protein>
    <recommendedName>
        <fullName evidence="2">histidine kinase</fullName>
        <ecNumber evidence="2">2.7.13.3</ecNumber>
    </recommendedName>
</protein>
<evidence type="ECO:0000259" key="9">
    <source>
        <dbReference type="PROSITE" id="PS50109"/>
    </source>
</evidence>
<keyword evidence="5 10" id="KW-0418">Kinase</keyword>
<dbReference type="SUPFAM" id="SSF55874">
    <property type="entry name" value="ATPase domain of HSP90 chaperone/DNA topoisomerase II/histidine kinase"/>
    <property type="match status" value="1"/>
</dbReference>
<dbReference type="PANTHER" id="PTHR43065:SF46">
    <property type="entry name" value="C4-DICARBOXYLATE TRANSPORT SENSOR PROTEIN DCTB"/>
    <property type="match status" value="1"/>
</dbReference>
<dbReference type="EMBL" id="JAGGLB010000002">
    <property type="protein sequence ID" value="MBP1989100.1"/>
    <property type="molecule type" value="Genomic_DNA"/>
</dbReference>
<feature type="domain" description="Histidine kinase" evidence="9">
    <location>
        <begin position="239"/>
        <end position="448"/>
    </location>
</feature>
<feature type="transmembrane region" description="Helical" evidence="8">
    <location>
        <begin position="161"/>
        <end position="182"/>
    </location>
</feature>
<organism evidence="10 11">
    <name type="scientific">Paenibacillus eucommiae</name>
    <dbReference type="NCBI Taxonomy" id="1355755"/>
    <lineage>
        <taxon>Bacteria</taxon>
        <taxon>Bacillati</taxon>
        <taxon>Bacillota</taxon>
        <taxon>Bacilli</taxon>
        <taxon>Bacillales</taxon>
        <taxon>Paenibacillaceae</taxon>
        <taxon>Paenibacillus</taxon>
    </lineage>
</organism>
<keyword evidence="6" id="KW-0067">ATP-binding</keyword>
<comment type="catalytic activity">
    <reaction evidence="1">
        <text>ATP + protein L-histidine = ADP + protein N-phospho-L-histidine.</text>
        <dbReference type="EC" id="2.7.13.3"/>
    </reaction>
</comment>
<dbReference type="PANTHER" id="PTHR43065">
    <property type="entry name" value="SENSOR HISTIDINE KINASE"/>
    <property type="match status" value="1"/>
</dbReference>
<evidence type="ECO:0000313" key="11">
    <source>
        <dbReference type="Proteomes" id="UP001519287"/>
    </source>
</evidence>
<keyword evidence="7" id="KW-0902">Two-component regulatory system</keyword>
<dbReference type="PRINTS" id="PR00344">
    <property type="entry name" value="BCTRLSENSOR"/>
</dbReference>
<keyword evidence="8" id="KW-0812">Transmembrane</keyword>
<keyword evidence="3" id="KW-0808">Transferase</keyword>
<evidence type="ECO:0000256" key="1">
    <source>
        <dbReference type="ARBA" id="ARBA00000085"/>
    </source>
</evidence>
<dbReference type="InterPro" id="IPR036890">
    <property type="entry name" value="HATPase_C_sf"/>
</dbReference>
<name>A0ABS4ING4_9BACL</name>
<dbReference type="SMART" id="SM00387">
    <property type="entry name" value="HATPase_c"/>
    <property type="match status" value="1"/>
</dbReference>
<evidence type="ECO:0000256" key="8">
    <source>
        <dbReference type="SAM" id="Phobius"/>
    </source>
</evidence>
<reference evidence="10 11" key="1">
    <citation type="submission" date="2021-03" db="EMBL/GenBank/DDBJ databases">
        <title>Genomic Encyclopedia of Type Strains, Phase IV (KMG-IV): sequencing the most valuable type-strain genomes for metagenomic binning, comparative biology and taxonomic classification.</title>
        <authorList>
            <person name="Goeker M."/>
        </authorList>
    </citation>
    <scope>NUCLEOTIDE SEQUENCE [LARGE SCALE GENOMIC DNA]</scope>
    <source>
        <strain evidence="10 11">DSM 26048</strain>
    </source>
</reference>
<proteinExistence type="predicted"/>
<dbReference type="InterPro" id="IPR003594">
    <property type="entry name" value="HATPase_dom"/>
</dbReference>
<feature type="transmembrane region" description="Helical" evidence="8">
    <location>
        <begin position="30"/>
        <end position="49"/>
    </location>
</feature>
<gene>
    <name evidence="10" type="ORF">J2Z66_000695</name>
</gene>
<sequence length="470" mass="53409">MQFVLIALWLIAVLLIIIDPRSVMLRWMSAIAFTGGTGALAAVLDSSLVPYLEIMSNQAIVTLTNQVQAVSSVLSYYGVPYSFAMLALQYNTWFHHTRLNKVLPYLLLLPPVLCLLFTPWYTEAYPIDFPVVSLWAIPYIVLGSILIIFKKERLPAMQRTHLFTCLTLIPPLVCFAILNYLLPTLGFYRMWVYNIWSLAVIVPFFVFTFLKYGFFGVRLLIEGRKLDSTLRAITSGTAILNHAIKNDIGKIRLFSEKMNHYAEQTNQPELIEDLKIIASASEHIREMIGRVHEQTQEIPMKLSVVSLKEMLQHLLQQLQPYLHNVEVKLEIPAELHLQCDEAQLKETLSNIIMNAAEAMPQGGLLAIKVFITKKYVVLEIRDTGIGMEKSVLKQSLEPFYTTKTASRNNFGLGLAYCYNVLKKHGGTLELRSEKGKGTSVFLSFPAKLIQKQNYTTEENYESDQIAHRRG</sequence>
<evidence type="ECO:0000256" key="2">
    <source>
        <dbReference type="ARBA" id="ARBA00012438"/>
    </source>
</evidence>
<dbReference type="EC" id="2.7.13.3" evidence="2"/>
<dbReference type="RefSeq" id="WP_209969926.1">
    <property type="nucleotide sequence ID" value="NZ_JAGGLB010000002.1"/>
</dbReference>
<dbReference type="Proteomes" id="UP001519287">
    <property type="component" value="Unassembled WGS sequence"/>
</dbReference>
<keyword evidence="8" id="KW-0472">Membrane</keyword>
<dbReference type="Gene3D" id="3.30.565.10">
    <property type="entry name" value="Histidine kinase-like ATPase, C-terminal domain"/>
    <property type="match status" value="1"/>
</dbReference>
<feature type="transmembrane region" description="Helical" evidence="8">
    <location>
        <begin position="69"/>
        <end position="90"/>
    </location>
</feature>
<dbReference type="Pfam" id="PF02518">
    <property type="entry name" value="HATPase_c"/>
    <property type="match status" value="1"/>
</dbReference>
<dbReference type="InterPro" id="IPR004358">
    <property type="entry name" value="Sig_transdc_His_kin-like_C"/>
</dbReference>
<evidence type="ECO:0000256" key="5">
    <source>
        <dbReference type="ARBA" id="ARBA00022777"/>
    </source>
</evidence>